<dbReference type="OrthoDB" id="676347at2"/>
<evidence type="ECO:0000313" key="1">
    <source>
        <dbReference type="EMBL" id="SEI41008.1"/>
    </source>
</evidence>
<dbReference type="Proteomes" id="UP000199532">
    <property type="component" value="Unassembled WGS sequence"/>
</dbReference>
<organism evidence="1 2">
    <name type="scientific">Dyadobacter koreensis</name>
    <dbReference type="NCBI Taxonomy" id="408657"/>
    <lineage>
        <taxon>Bacteria</taxon>
        <taxon>Pseudomonadati</taxon>
        <taxon>Bacteroidota</taxon>
        <taxon>Cytophagia</taxon>
        <taxon>Cytophagales</taxon>
        <taxon>Spirosomataceae</taxon>
        <taxon>Dyadobacter</taxon>
    </lineage>
</organism>
<dbReference type="RefSeq" id="WP_090331562.1">
    <property type="nucleotide sequence ID" value="NZ_FNXY01000001.1"/>
</dbReference>
<name>A0A1H6QB63_9BACT</name>
<evidence type="ECO:0000313" key="2">
    <source>
        <dbReference type="Proteomes" id="UP000199532"/>
    </source>
</evidence>
<accession>A0A1H6QB63</accession>
<sequence length="144" mass="15784">MKKNIKSAASNLYGYSLLFAILLTINSCSKKYVFESSAIVPAAEGTIKVKKDKNENYGIKLAVRNLAPAENLVETRSTYVLWANTSGNGTKNLGQLKNSTGLFSKALRSELVTATPFEPRSFFITAENKADINYPDGQVILKTK</sequence>
<reference evidence="1 2" key="1">
    <citation type="submission" date="2016-10" db="EMBL/GenBank/DDBJ databases">
        <authorList>
            <person name="de Groot N.N."/>
        </authorList>
    </citation>
    <scope>NUCLEOTIDE SEQUENCE [LARGE SCALE GENOMIC DNA]</scope>
    <source>
        <strain evidence="1 2">DSM 19938</strain>
    </source>
</reference>
<keyword evidence="2" id="KW-1185">Reference proteome</keyword>
<dbReference type="STRING" id="408657.SAMN04487995_0480"/>
<protein>
    <submittedName>
        <fullName evidence="1">Uncharacterized protein</fullName>
    </submittedName>
</protein>
<dbReference type="EMBL" id="FNXY01000001">
    <property type="protein sequence ID" value="SEI41008.1"/>
    <property type="molecule type" value="Genomic_DNA"/>
</dbReference>
<gene>
    <name evidence="1" type="ORF">SAMN04487995_0480</name>
</gene>
<proteinExistence type="predicted"/>
<dbReference type="AlphaFoldDB" id="A0A1H6QB63"/>